<feature type="compositionally biased region" description="Basic and acidic residues" evidence="1">
    <location>
        <begin position="139"/>
        <end position="154"/>
    </location>
</feature>
<feature type="region of interest" description="Disordered" evidence="1">
    <location>
        <begin position="61"/>
        <end position="154"/>
    </location>
</feature>
<dbReference type="AlphaFoldDB" id="A0A1R3L5U3"/>
<proteinExistence type="predicted"/>
<feature type="compositionally biased region" description="Polar residues" evidence="1">
    <location>
        <begin position="61"/>
        <end position="89"/>
    </location>
</feature>
<sequence>MRVEQEQKVTEDARIFAEQEAAAQKYSAHVFQEKYEEAMSLLAKMEKRAIMAESMLEATLQYQSSQDKLQSPRTPSADNQPARYNQDPSQDFPARKVGLLSMPFGLGWRDKNKGKPSNIEENVEVKTSNGQGQELPAPGDKDTNGHHEFEKVEL</sequence>
<keyword evidence="3" id="KW-1185">Reference proteome</keyword>
<protein>
    <submittedName>
        <fullName evidence="2">Uncharacterized protein</fullName>
    </submittedName>
</protein>
<reference evidence="3" key="1">
    <citation type="journal article" date="2017" name="Nat. Commun.">
        <title>The asparagus genome sheds light on the origin and evolution of a young Y chromosome.</title>
        <authorList>
            <person name="Harkess A."/>
            <person name="Zhou J."/>
            <person name="Xu C."/>
            <person name="Bowers J.E."/>
            <person name="Van der Hulst R."/>
            <person name="Ayyampalayam S."/>
            <person name="Mercati F."/>
            <person name="Riccardi P."/>
            <person name="McKain M.R."/>
            <person name="Kakrana A."/>
            <person name="Tang H."/>
            <person name="Ray J."/>
            <person name="Groenendijk J."/>
            <person name="Arikit S."/>
            <person name="Mathioni S.M."/>
            <person name="Nakano M."/>
            <person name="Shan H."/>
            <person name="Telgmann-Rauber A."/>
            <person name="Kanno A."/>
            <person name="Yue Z."/>
            <person name="Chen H."/>
            <person name="Li W."/>
            <person name="Chen Y."/>
            <person name="Xu X."/>
            <person name="Zhang Y."/>
            <person name="Luo S."/>
            <person name="Chen H."/>
            <person name="Gao J."/>
            <person name="Mao Z."/>
            <person name="Pires J.C."/>
            <person name="Luo M."/>
            <person name="Kudrna D."/>
            <person name="Wing R.A."/>
            <person name="Meyers B.C."/>
            <person name="Yi K."/>
            <person name="Kong H."/>
            <person name="Lavrijsen P."/>
            <person name="Sunseri F."/>
            <person name="Falavigna A."/>
            <person name="Ye Y."/>
            <person name="Leebens-Mack J.H."/>
            <person name="Chen G."/>
        </authorList>
    </citation>
    <scope>NUCLEOTIDE SEQUENCE [LARGE SCALE GENOMIC DNA]</scope>
    <source>
        <strain evidence="3">cv. DH0086</strain>
    </source>
</reference>
<dbReference type="OMA" id="NGHHEFE"/>
<organism evidence="2 3">
    <name type="scientific">Asparagus officinalis</name>
    <name type="common">Garden asparagus</name>
    <dbReference type="NCBI Taxonomy" id="4686"/>
    <lineage>
        <taxon>Eukaryota</taxon>
        <taxon>Viridiplantae</taxon>
        <taxon>Streptophyta</taxon>
        <taxon>Embryophyta</taxon>
        <taxon>Tracheophyta</taxon>
        <taxon>Spermatophyta</taxon>
        <taxon>Magnoliopsida</taxon>
        <taxon>Liliopsida</taxon>
        <taxon>Asparagales</taxon>
        <taxon>Asparagaceae</taxon>
        <taxon>Asparagoideae</taxon>
        <taxon>Asparagus</taxon>
    </lineage>
</organism>
<dbReference type="Gramene" id="ONK54980">
    <property type="protein sequence ID" value="ONK54980"/>
    <property type="gene ID" value="A4U43_UnF8970"/>
</dbReference>
<evidence type="ECO:0000256" key="1">
    <source>
        <dbReference type="SAM" id="MobiDB-lite"/>
    </source>
</evidence>
<evidence type="ECO:0000313" key="2">
    <source>
        <dbReference type="EMBL" id="ONK54980.1"/>
    </source>
</evidence>
<dbReference type="EMBL" id="KV863895">
    <property type="protein sequence ID" value="ONK54980.1"/>
    <property type="molecule type" value="Genomic_DNA"/>
</dbReference>
<name>A0A1R3L5U3_ASPOF</name>
<accession>A0A1R3L5U3</accession>
<gene>
    <name evidence="2" type="ORF">A4U43_UnF8970</name>
</gene>
<dbReference type="Proteomes" id="UP000243459">
    <property type="component" value="Unassembled WGS sequence"/>
</dbReference>
<evidence type="ECO:0000313" key="3">
    <source>
        <dbReference type="Proteomes" id="UP000243459"/>
    </source>
</evidence>